<proteinExistence type="inferred from homology"/>
<dbReference type="GO" id="GO:0016682">
    <property type="term" value="F:oxidoreductase activity, acting on diphenols and related substances as donors, oxygen as acceptor"/>
    <property type="evidence" value="ECO:0007669"/>
    <property type="project" value="TreeGrafter"/>
</dbReference>
<dbReference type="GO" id="GO:0046872">
    <property type="term" value="F:metal ion binding"/>
    <property type="evidence" value="ECO:0007669"/>
    <property type="project" value="UniProtKB-UniRule"/>
</dbReference>
<evidence type="ECO:0000256" key="8">
    <source>
        <dbReference type="ARBA" id="ARBA00022982"/>
    </source>
</evidence>
<evidence type="ECO:0000256" key="1">
    <source>
        <dbReference type="ARBA" id="ARBA00004651"/>
    </source>
</evidence>
<dbReference type="EMBL" id="JAGIYQ010000006">
    <property type="protein sequence ID" value="MBP0725735.1"/>
    <property type="molecule type" value="Genomic_DNA"/>
</dbReference>
<keyword evidence="5 12" id="KW-0349">Heme</keyword>
<dbReference type="InterPro" id="IPR002585">
    <property type="entry name" value="Cyt-d_ubiquinol_oxidase_su_1"/>
</dbReference>
<keyword evidence="9 12" id="KW-1133">Transmembrane helix</keyword>
<feature type="transmembrane region" description="Helical" evidence="12">
    <location>
        <begin position="413"/>
        <end position="436"/>
    </location>
</feature>
<feature type="transmembrane region" description="Helical" evidence="12">
    <location>
        <begin position="53"/>
        <end position="71"/>
    </location>
</feature>
<keyword evidence="3 12" id="KW-0813">Transport</keyword>
<reference evidence="13" key="1">
    <citation type="submission" date="2021-04" db="EMBL/GenBank/DDBJ databases">
        <title>Genome seq and assembly of Bacillus sp.</title>
        <authorList>
            <person name="Chhetri G."/>
        </authorList>
    </citation>
    <scope>NUCLEOTIDE SEQUENCE</scope>
    <source>
        <strain evidence="13">RG28</strain>
    </source>
</reference>
<accession>A0A940SJ69</accession>
<evidence type="ECO:0000256" key="3">
    <source>
        <dbReference type="ARBA" id="ARBA00022448"/>
    </source>
</evidence>
<evidence type="ECO:0000256" key="6">
    <source>
        <dbReference type="ARBA" id="ARBA00022692"/>
    </source>
</evidence>
<dbReference type="PIRSF" id="PIRSF006446">
    <property type="entry name" value="Cyt_quinol_oxidase_1"/>
    <property type="match status" value="1"/>
</dbReference>
<evidence type="ECO:0000256" key="11">
    <source>
        <dbReference type="ARBA" id="ARBA00023136"/>
    </source>
</evidence>
<dbReference type="GO" id="GO:0070069">
    <property type="term" value="C:cytochrome complex"/>
    <property type="evidence" value="ECO:0007669"/>
    <property type="project" value="UniProtKB-UniRule"/>
</dbReference>
<dbReference type="Proteomes" id="UP000682134">
    <property type="component" value="Unassembled WGS sequence"/>
</dbReference>
<keyword evidence="7 12" id="KW-0479">Metal-binding</keyword>
<feature type="transmembrane region" description="Helical" evidence="12">
    <location>
        <begin position="329"/>
        <end position="350"/>
    </location>
</feature>
<evidence type="ECO:0000256" key="12">
    <source>
        <dbReference type="PIRNR" id="PIRNR006446"/>
    </source>
</evidence>
<feature type="transmembrane region" description="Helical" evidence="12">
    <location>
        <begin position="16"/>
        <end position="41"/>
    </location>
</feature>
<evidence type="ECO:0000256" key="4">
    <source>
        <dbReference type="ARBA" id="ARBA00022475"/>
    </source>
</evidence>
<keyword evidence="6 12" id="KW-0812">Transmembrane</keyword>
<evidence type="ECO:0000256" key="9">
    <source>
        <dbReference type="ARBA" id="ARBA00022989"/>
    </source>
</evidence>
<evidence type="ECO:0000313" key="13">
    <source>
        <dbReference type="EMBL" id="MBP0725735.1"/>
    </source>
</evidence>
<feature type="transmembrane region" description="Helical" evidence="12">
    <location>
        <begin position="185"/>
        <end position="205"/>
    </location>
</feature>
<sequence length="470" mass="53079">MNIVTLSRIQFASTTLFHFIFVPLSIGLAFLVAIMETLYVIKKDEQYKKMAKFWGHLFLINFAVGVVTGILQEFQFGMNWSKYSRFVGDVFGTPLAIEALLAFFMESTFLGFWVFGWDRLPKWVHCLCIWLVSIGTICSAFFILVANSFMQHPVGMKLENGRLVMKSFSKLLENGQLWVEFPHTVFGSFATGAFFITGVSAIMLLKKKNVEFAKKSFKVAIIVGMFSGVWIAASGHEQALYLVKTQPMKMAASEALWENSGSPGAWTVVANINPEKKQNTMEVKIPYLLSFLSYGKLSGDVEGMNHLQKQYTKKYGQGNYIPPVRTAFWSFRIMAGLGGLLSILGIWGYYLNHRKKLLESKLFLRIMIAAISFPFIGSSAGWIMTEIGRQPWVVFGYMKTKDAVSPGVTANELLFSIIAFSCFYTILAIVMVYLFIREIKKGPEHGHNHESNTNISLDPYSKEEYNVVSQ</sequence>
<dbReference type="GO" id="GO:0019646">
    <property type="term" value="P:aerobic electron transport chain"/>
    <property type="evidence" value="ECO:0007669"/>
    <property type="project" value="InterPro"/>
</dbReference>
<dbReference type="PANTHER" id="PTHR30365:SF15">
    <property type="entry name" value="CYTOCHROME BD UBIQUINOL OXIDASE SUBUNIT 1"/>
    <property type="match status" value="1"/>
</dbReference>
<dbReference type="GO" id="GO:0009055">
    <property type="term" value="F:electron transfer activity"/>
    <property type="evidence" value="ECO:0007669"/>
    <property type="project" value="UniProtKB-UniRule"/>
</dbReference>
<feature type="transmembrane region" description="Helical" evidence="12">
    <location>
        <begin position="127"/>
        <end position="150"/>
    </location>
</feature>
<comment type="caution">
    <text evidence="13">The sequence shown here is derived from an EMBL/GenBank/DDBJ whole genome shotgun (WGS) entry which is preliminary data.</text>
</comment>
<dbReference type="RefSeq" id="WP_209405601.1">
    <property type="nucleotide sequence ID" value="NZ_JAGIYQ010000006.1"/>
</dbReference>
<dbReference type="GO" id="GO:0005886">
    <property type="term" value="C:plasma membrane"/>
    <property type="evidence" value="ECO:0007669"/>
    <property type="project" value="UniProtKB-SubCell"/>
</dbReference>
<dbReference type="PANTHER" id="PTHR30365">
    <property type="entry name" value="CYTOCHROME D UBIQUINOL OXIDASE"/>
    <property type="match status" value="1"/>
</dbReference>
<organism evidence="13 14">
    <name type="scientific">Gottfriedia endophytica</name>
    <dbReference type="NCBI Taxonomy" id="2820819"/>
    <lineage>
        <taxon>Bacteria</taxon>
        <taxon>Bacillati</taxon>
        <taxon>Bacillota</taxon>
        <taxon>Bacilli</taxon>
        <taxon>Bacillales</taxon>
        <taxon>Bacillaceae</taxon>
        <taxon>Gottfriedia</taxon>
    </lineage>
</organism>
<dbReference type="AlphaFoldDB" id="A0A940SJ69"/>
<keyword evidence="8 12" id="KW-0249">Electron transport</keyword>
<comment type="similarity">
    <text evidence="2 12">Belongs to the cytochrome ubiquinol oxidase subunit 1 family.</text>
</comment>
<keyword evidence="4 12" id="KW-1003">Cell membrane</keyword>
<feature type="transmembrane region" description="Helical" evidence="12">
    <location>
        <begin position="91"/>
        <end position="115"/>
    </location>
</feature>
<evidence type="ECO:0000256" key="7">
    <source>
        <dbReference type="ARBA" id="ARBA00022723"/>
    </source>
</evidence>
<name>A0A940SJ69_9BACI</name>
<evidence type="ECO:0000256" key="5">
    <source>
        <dbReference type="ARBA" id="ARBA00022617"/>
    </source>
</evidence>
<keyword evidence="10 12" id="KW-0408">Iron</keyword>
<protein>
    <submittedName>
        <fullName evidence="13">Cytochrome ubiquinol oxidase subunit I</fullName>
    </submittedName>
</protein>
<keyword evidence="11 12" id="KW-0472">Membrane</keyword>
<feature type="transmembrane region" description="Helical" evidence="12">
    <location>
        <begin position="217"/>
        <end position="233"/>
    </location>
</feature>
<gene>
    <name evidence="13" type="ORF">J5Y03_11185</name>
</gene>
<dbReference type="Pfam" id="PF01654">
    <property type="entry name" value="Cyt_bd_oxida_I"/>
    <property type="match status" value="1"/>
</dbReference>
<feature type="transmembrane region" description="Helical" evidence="12">
    <location>
        <begin position="362"/>
        <end position="384"/>
    </location>
</feature>
<dbReference type="GO" id="GO:0020037">
    <property type="term" value="F:heme binding"/>
    <property type="evidence" value="ECO:0007669"/>
    <property type="project" value="TreeGrafter"/>
</dbReference>
<evidence type="ECO:0000256" key="2">
    <source>
        <dbReference type="ARBA" id="ARBA00009819"/>
    </source>
</evidence>
<comment type="subcellular location">
    <subcellularLocation>
        <location evidence="1">Cell membrane</location>
        <topology evidence="1">Multi-pass membrane protein</topology>
    </subcellularLocation>
</comment>
<evidence type="ECO:0000313" key="14">
    <source>
        <dbReference type="Proteomes" id="UP000682134"/>
    </source>
</evidence>
<evidence type="ECO:0000256" key="10">
    <source>
        <dbReference type="ARBA" id="ARBA00023004"/>
    </source>
</evidence>
<keyword evidence="14" id="KW-1185">Reference proteome</keyword>